<evidence type="ECO:0000313" key="3">
    <source>
        <dbReference type="Proteomes" id="UP000814243"/>
    </source>
</evidence>
<dbReference type="EMBL" id="JACEFF010000567">
    <property type="protein sequence ID" value="KAH9635221.1"/>
    <property type="molecule type" value="Genomic_DNA"/>
</dbReference>
<dbReference type="GO" id="GO:0006749">
    <property type="term" value="P:glutathione metabolic process"/>
    <property type="evidence" value="ECO:0007669"/>
    <property type="project" value="TreeGrafter"/>
</dbReference>
<dbReference type="Gene3D" id="1.20.1050.10">
    <property type="match status" value="2"/>
</dbReference>
<dbReference type="PANTHER" id="PTHR43969:SF8">
    <property type="entry name" value="GLUTATHIONE S TRANSFERASE E13, ISOFORM A-RELATED"/>
    <property type="match status" value="1"/>
</dbReference>
<feature type="domain" description="GST C-terminal" evidence="1">
    <location>
        <begin position="1"/>
        <end position="136"/>
    </location>
</feature>
<gene>
    <name evidence="2" type="ORF">HF086_013248</name>
</gene>
<dbReference type="Proteomes" id="UP000814243">
    <property type="component" value="Unassembled WGS sequence"/>
</dbReference>
<evidence type="ECO:0000313" key="2">
    <source>
        <dbReference type="EMBL" id="KAH9635221.1"/>
    </source>
</evidence>
<dbReference type="InterPro" id="IPR010987">
    <property type="entry name" value="Glutathione-S-Trfase_C-like"/>
</dbReference>
<reference evidence="2" key="1">
    <citation type="journal article" date="2021" name="G3 (Bethesda)">
        <title>Genome and transcriptome analysis of the beet armyworm Spodoptera exigua reveals targets for pest control. .</title>
        <authorList>
            <person name="Simon S."/>
            <person name="Breeschoten T."/>
            <person name="Jansen H.J."/>
            <person name="Dirks R.P."/>
            <person name="Schranz M.E."/>
            <person name="Ros V.I.D."/>
        </authorList>
    </citation>
    <scope>NUCLEOTIDE SEQUENCE</scope>
    <source>
        <strain evidence="2">TB_SE_WUR_2020</strain>
    </source>
</reference>
<protein>
    <recommendedName>
        <fullName evidence="1">GST C-terminal domain-containing protein</fullName>
    </recommendedName>
</protein>
<dbReference type="FunFam" id="1.20.1050.10:FF:000007">
    <property type="entry name" value="Glutathione S-transferase 1-1"/>
    <property type="match status" value="1"/>
</dbReference>
<sequence length="219" mass="24453">MDASPPVRAVYMVIEALKLPEVKYVETDLLNDDHLKDDFLKEPIFFGTATSLKPGGVAKIKSAYDFTEKFLTGSKWLAGNKLTLADISCVATISTLNELLPIDEATHAIVTYLVTKYGKNDDLYPADPEKRAIIDQRLHFDSGILFPSLRGTVEPVLFWGETSFRPENLAKMKKAYEFMEKFLTNSKPWLTGNEVTLADICCVSTLSSMHVVLPIDAEE</sequence>
<dbReference type="CDD" id="cd03177">
    <property type="entry name" value="GST_C_Delta_Epsilon"/>
    <property type="match status" value="1"/>
</dbReference>
<evidence type="ECO:0000259" key="1">
    <source>
        <dbReference type="PROSITE" id="PS50405"/>
    </source>
</evidence>
<name>A0A922SEZ0_SPOEX</name>
<dbReference type="Pfam" id="PF00043">
    <property type="entry name" value="GST_C"/>
    <property type="match status" value="2"/>
</dbReference>
<dbReference type="InterPro" id="IPR036282">
    <property type="entry name" value="Glutathione-S-Trfase_C_sf"/>
</dbReference>
<dbReference type="SUPFAM" id="SSF47616">
    <property type="entry name" value="GST C-terminal domain-like"/>
    <property type="match status" value="2"/>
</dbReference>
<dbReference type="PANTHER" id="PTHR43969">
    <property type="entry name" value="GLUTATHIONE S TRANSFERASE D10, ISOFORM A-RELATED"/>
    <property type="match status" value="1"/>
</dbReference>
<organism evidence="2 3">
    <name type="scientific">Spodoptera exigua</name>
    <name type="common">Beet armyworm</name>
    <name type="synonym">Noctua fulgens</name>
    <dbReference type="NCBI Taxonomy" id="7107"/>
    <lineage>
        <taxon>Eukaryota</taxon>
        <taxon>Metazoa</taxon>
        <taxon>Ecdysozoa</taxon>
        <taxon>Arthropoda</taxon>
        <taxon>Hexapoda</taxon>
        <taxon>Insecta</taxon>
        <taxon>Pterygota</taxon>
        <taxon>Neoptera</taxon>
        <taxon>Endopterygota</taxon>
        <taxon>Lepidoptera</taxon>
        <taxon>Glossata</taxon>
        <taxon>Ditrysia</taxon>
        <taxon>Noctuoidea</taxon>
        <taxon>Noctuidae</taxon>
        <taxon>Amphipyrinae</taxon>
        <taxon>Spodoptera</taxon>
    </lineage>
</organism>
<proteinExistence type="predicted"/>
<comment type="caution">
    <text evidence="2">The sequence shown here is derived from an EMBL/GenBank/DDBJ whole genome shotgun (WGS) entry which is preliminary data.</text>
</comment>
<accession>A0A922SEZ0</accession>
<dbReference type="PROSITE" id="PS50405">
    <property type="entry name" value="GST_CTER"/>
    <property type="match status" value="2"/>
</dbReference>
<feature type="domain" description="GST C-terminal" evidence="1">
    <location>
        <begin position="127"/>
        <end position="219"/>
    </location>
</feature>
<dbReference type="InterPro" id="IPR004046">
    <property type="entry name" value="GST_C"/>
</dbReference>
<dbReference type="GO" id="GO:0004364">
    <property type="term" value="F:glutathione transferase activity"/>
    <property type="evidence" value="ECO:0007669"/>
    <property type="project" value="TreeGrafter"/>
</dbReference>
<dbReference type="AlphaFoldDB" id="A0A922SEZ0"/>